<organism evidence="1 2">
    <name type="scientific">Stentor coeruleus</name>
    <dbReference type="NCBI Taxonomy" id="5963"/>
    <lineage>
        <taxon>Eukaryota</taxon>
        <taxon>Sar</taxon>
        <taxon>Alveolata</taxon>
        <taxon>Ciliophora</taxon>
        <taxon>Postciliodesmatophora</taxon>
        <taxon>Heterotrichea</taxon>
        <taxon>Heterotrichida</taxon>
        <taxon>Stentoridae</taxon>
        <taxon>Stentor</taxon>
    </lineage>
</organism>
<accession>A0A1R2BDE9</accession>
<dbReference type="AlphaFoldDB" id="A0A1R2BDE9"/>
<reference evidence="1 2" key="1">
    <citation type="submission" date="2016-11" db="EMBL/GenBank/DDBJ databases">
        <title>The macronuclear genome of Stentor coeruleus: a giant cell with tiny introns.</title>
        <authorList>
            <person name="Slabodnick M."/>
            <person name="Ruby J.G."/>
            <person name="Reiff S.B."/>
            <person name="Swart E.C."/>
            <person name="Gosai S."/>
            <person name="Prabakaran S."/>
            <person name="Witkowska E."/>
            <person name="Larue G.E."/>
            <person name="Fisher S."/>
            <person name="Freeman R.M."/>
            <person name="Gunawardena J."/>
            <person name="Chu W."/>
            <person name="Stover N.A."/>
            <person name="Gregory B.D."/>
            <person name="Nowacki M."/>
            <person name="Derisi J."/>
            <person name="Roy S.W."/>
            <person name="Marshall W.F."/>
            <person name="Sood P."/>
        </authorList>
    </citation>
    <scope>NUCLEOTIDE SEQUENCE [LARGE SCALE GENOMIC DNA]</scope>
    <source>
        <strain evidence="1">WM001</strain>
    </source>
</reference>
<dbReference type="Proteomes" id="UP000187209">
    <property type="component" value="Unassembled WGS sequence"/>
</dbReference>
<protein>
    <submittedName>
        <fullName evidence="1">Uncharacterized protein</fullName>
    </submittedName>
</protein>
<dbReference type="EMBL" id="MPUH01000730">
    <property type="protein sequence ID" value="OMJ74767.1"/>
    <property type="molecule type" value="Genomic_DNA"/>
</dbReference>
<gene>
    <name evidence="1" type="ORF">SteCoe_26246</name>
</gene>
<sequence>MSSDHKTLISSVQIHKIQKTHARPLSATSYYTAKESNWLIQYHQASEPKFSSKIFTSQPYTLQPKNLQVIIRPKFAQNVKNTCNNLIKASSLDTIPERQPFGLSKSPKISHSLEKSLSLSRLAIPRSECILNNFKRPTTVLNRPLIALSKSFKPVVEETSPINSYRELWSEREDNDEAEILPEKGREFVREVRKIWEFMDKGIENHNFKEESSEEEELKIKNADVLNLHMLDYEHRNEKVIENTHNSIIEEKEVSIFKKKNMMKGQHLLALGIKAQPKILTERKIVKKKPLLRSNIFKQFAKDIRK</sequence>
<comment type="caution">
    <text evidence="1">The sequence shown here is derived from an EMBL/GenBank/DDBJ whole genome shotgun (WGS) entry which is preliminary data.</text>
</comment>
<evidence type="ECO:0000313" key="2">
    <source>
        <dbReference type="Proteomes" id="UP000187209"/>
    </source>
</evidence>
<evidence type="ECO:0000313" key="1">
    <source>
        <dbReference type="EMBL" id="OMJ74767.1"/>
    </source>
</evidence>
<keyword evidence="2" id="KW-1185">Reference proteome</keyword>
<proteinExistence type="predicted"/>
<name>A0A1R2BDE9_9CILI</name>